<protein>
    <submittedName>
        <fullName evidence="1">Uncharacterized protein</fullName>
    </submittedName>
</protein>
<dbReference type="EMBL" id="RCHU02000011">
    <property type="protein sequence ID" value="KAL3576243.1"/>
    <property type="molecule type" value="Genomic_DNA"/>
</dbReference>
<keyword evidence="2" id="KW-1185">Reference proteome</keyword>
<evidence type="ECO:0000313" key="1">
    <source>
        <dbReference type="EMBL" id="KAL3576243.1"/>
    </source>
</evidence>
<proteinExistence type="predicted"/>
<name>A0ACC4BE45_POPAL</name>
<gene>
    <name evidence="1" type="ORF">D5086_021526</name>
</gene>
<organism evidence="1 2">
    <name type="scientific">Populus alba</name>
    <name type="common">White poplar</name>
    <dbReference type="NCBI Taxonomy" id="43335"/>
    <lineage>
        <taxon>Eukaryota</taxon>
        <taxon>Viridiplantae</taxon>
        <taxon>Streptophyta</taxon>
        <taxon>Embryophyta</taxon>
        <taxon>Tracheophyta</taxon>
        <taxon>Spermatophyta</taxon>
        <taxon>Magnoliopsida</taxon>
        <taxon>eudicotyledons</taxon>
        <taxon>Gunneridae</taxon>
        <taxon>Pentapetalae</taxon>
        <taxon>rosids</taxon>
        <taxon>fabids</taxon>
        <taxon>Malpighiales</taxon>
        <taxon>Salicaceae</taxon>
        <taxon>Saliceae</taxon>
        <taxon>Populus</taxon>
    </lineage>
</organism>
<comment type="caution">
    <text evidence="1">The sequence shown here is derived from an EMBL/GenBank/DDBJ whole genome shotgun (WGS) entry which is preliminary data.</text>
</comment>
<reference evidence="1 2" key="1">
    <citation type="journal article" date="2024" name="Plant Biotechnol. J.">
        <title>Genome and CRISPR/Cas9 system of a widespread forest tree (Populus alba) in the world.</title>
        <authorList>
            <person name="Liu Y.J."/>
            <person name="Jiang P.F."/>
            <person name="Han X.M."/>
            <person name="Li X.Y."/>
            <person name="Wang H.M."/>
            <person name="Wang Y.J."/>
            <person name="Wang X.X."/>
            <person name="Zeng Q.Y."/>
        </authorList>
    </citation>
    <scope>NUCLEOTIDE SEQUENCE [LARGE SCALE GENOMIC DNA]</scope>
    <source>
        <strain evidence="2">cv. PAL-ZL1</strain>
    </source>
</reference>
<accession>A0ACC4BE45</accession>
<dbReference type="Proteomes" id="UP000309997">
    <property type="component" value="Unassembled WGS sequence"/>
</dbReference>
<sequence>MDFQQLHIDHGAKWSCLIAGNGLWNRYVANNHVKLPGKGSLSSFYKAIYKELKTYEAQVGVPRLQKFNPSPVILEIINPFHIFQHLGTIFIACHCAEYGQAGPTNVDRLKLEFYMPDLLEARMNMRVHLFTHGERGNKRLNAAIPNAVKVANIGTDDYDGFWNV</sequence>
<evidence type="ECO:0000313" key="2">
    <source>
        <dbReference type="Proteomes" id="UP000309997"/>
    </source>
</evidence>